<gene>
    <name evidence="1" type="ORF">KEC54_20190</name>
</gene>
<dbReference type="Proteomes" id="UP001223720">
    <property type="component" value="Chromosome"/>
</dbReference>
<dbReference type="AlphaFoldDB" id="A0AAX3WB40"/>
<dbReference type="RefSeq" id="WP_283535260.1">
    <property type="nucleotide sequence ID" value="NZ_CP073633.1"/>
</dbReference>
<evidence type="ECO:0000313" key="1">
    <source>
        <dbReference type="EMBL" id="WHQ68667.1"/>
    </source>
</evidence>
<evidence type="ECO:0000313" key="2">
    <source>
        <dbReference type="Proteomes" id="UP001223720"/>
    </source>
</evidence>
<accession>A0AAX3WB40</accession>
<protein>
    <submittedName>
        <fullName evidence="1">Uncharacterized protein</fullName>
    </submittedName>
</protein>
<reference evidence="1" key="1">
    <citation type="journal article" date="2022" name="Biotechnol. Bioprocess Eng.">
        <title>Pan-genome Analysis Reveals Comparative Genomic Features of Central Metabolic Pathways in Methylorubrum extorquens.</title>
        <authorList>
            <person name="Lee G.M."/>
            <person name="Scott-Nevros Z.K."/>
            <person name="Lee S.-M."/>
            <person name="Kim D."/>
        </authorList>
    </citation>
    <scope>NUCLEOTIDE SEQUENCE</scope>
    <source>
        <strain evidence="1">ATCC 55366</strain>
    </source>
</reference>
<proteinExistence type="predicted"/>
<name>A0AAX3WB40_METEX</name>
<organism evidence="1 2">
    <name type="scientific">Methylorubrum extorquens</name>
    <name type="common">Methylobacterium dichloromethanicum</name>
    <name type="synonym">Methylobacterium extorquens</name>
    <dbReference type="NCBI Taxonomy" id="408"/>
    <lineage>
        <taxon>Bacteria</taxon>
        <taxon>Pseudomonadati</taxon>
        <taxon>Pseudomonadota</taxon>
        <taxon>Alphaproteobacteria</taxon>
        <taxon>Hyphomicrobiales</taxon>
        <taxon>Methylobacteriaceae</taxon>
        <taxon>Methylorubrum</taxon>
    </lineage>
</organism>
<dbReference type="EMBL" id="CP073633">
    <property type="protein sequence ID" value="WHQ68667.1"/>
    <property type="molecule type" value="Genomic_DNA"/>
</dbReference>
<sequence length="111" mass="11874">MHIVELDEAQMDDVVSMANRMTDGIIAAAGTPHSEQVADLFAGADLFWAVWQEKRAPHGVRTAIVKGIGTVRETAASEHGRALRVAAVRFRNAAEAQAACQVYGDEQAEAA</sequence>